<feature type="region of interest" description="Disordered" evidence="1">
    <location>
        <begin position="473"/>
        <end position="526"/>
    </location>
</feature>
<dbReference type="EMBL" id="JARKIB010000389">
    <property type="protein sequence ID" value="KAJ7711678.1"/>
    <property type="molecule type" value="Genomic_DNA"/>
</dbReference>
<proteinExistence type="predicted"/>
<accession>A0AAD7H3X2</accession>
<dbReference type="Pfam" id="PF18803">
    <property type="entry name" value="CxC2"/>
    <property type="match status" value="1"/>
</dbReference>
<reference evidence="3" key="1">
    <citation type="submission" date="2023-03" db="EMBL/GenBank/DDBJ databases">
        <title>Massive genome expansion in bonnet fungi (Mycena s.s.) driven by repeated elements and novel gene families across ecological guilds.</title>
        <authorList>
            <consortium name="Lawrence Berkeley National Laboratory"/>
            <person name="Harder C.B."/>
            <person name="Miyauchi S."/>
            <person name="Viragh M."/>
            <person name="Kuo A."/>
            <person name="Thoen E."/>
            <person name="Andreopoulos B."/>
            <person name="Lu D."/>
            <person name="Skrede I."/>
            <person name="Drula E."/>
            <person name="Henrissat B."/>
            <person name="Morin E."/>
            <person name="Kohler A."/>
            <person name="Barry K."/>
            <person name="LaButti K."/>
            <person name="Morin E."/>
            <person name="Salamov A."/>
            <person name="Lipzen A."/>
            <person name="Mereny Z."/>
            <person name="Hegedus B."/>
            <person name="Baldrian P."/>
            <person name="Stursova M."/>
            <person name="Weitz H."/>
            <person name="Taylor A."/>
            <person name="Grigoriev I.V."/>
            <person name="Nagy L.G."/>
            <person name="Martin F."/>
            <person name="Kauserud H."/>
        </authorList>
    </citation>
    <scope>NUCLEOTIDE SEQUENCE</scope>
    <source>
        <strain evidence="3">CBHHK182m</strain>
    </source>
</reference>
<evidence type="ECO:0000259" key="2">
    <source>
        <dbReference type="Pfam" id="PF18803"/>
    </source>
</evidence>
<feature type="compositionally biased region" description="Low complexity" evidence="1">
    <location>
        <begin position="201"/>
        <end position="234"/>
    </location>
</feature>
<evidence type="ECO:0000313" key="3">
    <source>
        <dbReference type="EMBL" id="KAJ7711678.1"/>
    </source>
</evidence>
<sequence length="526" mass="58729">PRKQGGPSPSKQRKADQWMTWQETVIPGLRSVFLELWHKTKGLHEADSLTPPSRPKSPCPCGRGTLLRISVVAFTTIADVEIEACQCRPGAEQLLCSGLFPSVSLRPTVAVDLRVLELAMKLFVHMPPNNTAWTAAMEDLLSGLGYTLETKGALQRHFAGSLEWYNYLHHQVDHALDDQIEIYRQSWLEKREQADRSSERPQAANATPNSPNPADTSSQPQAADGPAAAPNPAAKRGHRRETRADVFVCVNTCFTQKRNKGTADPAKFHPETHFVPENLSTEMEDYVEGMRAKKPANNMQPASKKKKTTVEEVPDEENAAEDGYEYSLKVPRSVLDPCEASFTAADQKRDKASTQFYDDTALMALLCPHDRVLWLVNIHSAGEKQFNVWLLLETLFQHLPLDIWVGVLYDIACQLERSALRWGFLKRYIARLAFAVSVFHAFGHAWACQLIYHPRKRLGFAFTDGFEGRVDGCREGDERPEAQGRGAGSDRPARTEEAATHQVLRAADERSCSEGSALRLTSVTEV</sequence>
<dbReference type="InterPro" id="IPR040521">
    <property type="entry name" value="KDZ"/>
</dbReference>
<name>A0AAD7H3X2_9AGAR</name>
<organism evidence="3 4">
    <name type="scientific">Mycena metata</name>
    <dbReference type="NCBI Taxonomy" id="1033252"/>
    <lineage>
        <taxon>Eukaryota</taxon>
        <taxon>Fungi</taxon>
        <taxon>Dikarya</taxon>
        <taxon>Basidiomycota</taxon>
        <taxon>Agaricomycotina</taxon>
        <taxon>Agaricomycetes</taxon>
        <taxon>Agaricomycetidae</taxon>
        <taxon>Agaricales</taxon>
        <taxon>Marasmiineae</taxon>
        <taxon>Mycenaceae</taxon>
        <taxon>Mycena</taxon>
    </lineage>
</organism>
<feature type="compositionally biased region" description="Basic and acidic residues" evidence="1">
    <location>
        <begin position="473"/>
        <end position="482"/>
    </location>
</feature>
<feature type="non-terminal residue" evidence="3">
    <location>
        <position position="526"/>
    </location>
</feature>
<gene>
    <name evidence="3" type="ORF">B0H16DRAFT_1343559</name>
</gene>
<feature type="region of interest" description="Disordered" evidence="1">
    <location>
        <begin position="295"/>
        <end position="318"/>
    </location>
</feature>
<evidence type="ECO:0000256" key="1">
    <source>
        <dbReference type="SAM" id="MobiDB-lite"/>
    </source>
</evidence>
<dbReference type="Proteomes" id="UP001215598">
    <property type="component" value="Unassembled WGS sequence"/>
</dbReference>
<feature type="domain" description="CxC2-like cysteine cluster KDZ transposase-associated" evidence="2">
    <location>
        <begin position="56"/>
        <end position="123"/>
    </location>
</feature>
<keyword evidence="4" id="KW-1185">Reference proteome</keyword>
<protein>
    <recommendedName>
        <fullName evidence="2">CxC2-like cysteine cluster KDZ transposase-associated domain-containing protein</fullName>
    </recommendedName>
</protein>
<feature type="region of interest" description="Disordered" evidence="1">
    <location>
        <begin position="192"/>
        <end position="240"/>
    </location>
</feature>
<evidence type="ECO:0000313" key="4">
    <source>
        <dbReference type="Proteomes" id="UP001215598"/>
    </source>
</evidence>
<dbReference type="PANTHER" id="PTHR33096">
    <property type="entry name" value="CXC2 DOMAIN-CONTAINING PROTEIN"/>
    <property type="match status" value="1"/>
</dbReference>
<comment type="caution">
    <text evidence="3">The sequence shown here is derived from an EMBL/GenBank/DDBJ whole genome shotgun (WGS) entry which is preliminary data.</text>
</comment>
<dbReference type="InterPro" id="IPR041457">
    <property type="entry name" value="CxC2_KDZ-assoc"/>
</dbReference>
<dbReference type="PANTHER" id="PTHR33096:SF1">
    <property type="entry name" value="CXC1-LIKE CYSTEINE CLUSTER ASSOCIATED WITH KDZ TRANSPOSASES DOMAIN-CONTAINING PROTEIN"/>
    <property type="match status" value="1"/>
</dbReference>
<dbReference type="Pfam" id="PF18758">
    <property type="entry name" value="KDZ"/>
    <property type="match status" value="1"/>
</dbReference>
<dbReference type="AlphaFoldDB" id="A0AAD7H3X2"/>